<dbReference type="Gene3D" id="2.40.40.20">
    <property type="match status" value="1"/>
</dbReference>
<dbReference type="FunFam" id="2.40.40.20:FF:000007">
    <property type="entry name" value="AAA family ATPase"/>
    <property type="match status" value="1"/>
</dbReference>
<dbReference type="AlphaFoldDB" id="X1SV68"/>
<evidence type="ECO:0000313" key="2">
    <source>
        <dbReference type="EMBL" id="GAI71714.1"/>
    </source>
</evidence>
<organism evidence="2">
    <name type="scientific">marine sediment metagenome</name>
    <dbReference type="NCBI Taxonomy" id="412755"/>
    <lineage>
        <taxon>unclassified sequences</taxon>
        <taxon>metagenomes</taxon>
        <taxon>ecological metagenomes</taxon>
    </lineage>
</organism>
<dbReference type="SMART" id="SM01073">
    <property type="entry name" value="CDC48_N"/>
    <property type="match status" value="1"/>
</dbReference>
<comment type="caution">
    <text evidence="2">The sequence shown here is derived from an EMBL/GenBank/DDBJ whole genome shotgun (WGS) entry which is preliminary data.</text>
</comment>
<evidence type="ECO:0000259" key="1">
    <source>
        <dbReference type="SMART" id="SM01073"/>
    </source>
</evidence>
<name>X1SV68_9ZZZZ</name>
<feature type="non-terminal residue" evidence="2">
    <location>
        <position position="119"/>
    </location>
</feature>
<feature type="domain" description="CDC48 N-terminal subdomain" evidence="1">
    <location>
        <begin position="14"/>
        <end position="101"/>
    </location>
</feature>
<dbReference type="InterPro" id="IPR009010">
    <property type="entry name" value="Asp_de-COase-like_dom_sf"/>
</dbReference>
<dbReference type="InterPro" id="IPR003338">
    <property type="entry name" value="CDC4_N-term_subdom"/>
</dbReference>
<protein>
    <recommendedName>
        <fullName evidence="1">CDC48 N-terminal subdomain domain-containing protein</fullName>
    </recommendedName>
</protein>
<reference evidence="2" key="1">
    <citation type="journal article" date="2014" name="Front. Microbiol.">
        <title>High frequency of phylogenetically diverse reductive dehalogenase-homologous genes in deep subseafloor sedimentary metagenomes.</title>
        <authorList>
            <person name="Kawai M."/>
            <person name="Futagami T."/>
            <person name="Toyoda A."/>
            <person name="Takaki Y."/>
            <person name="Nishi S."/>
            <person name="Hori S."/>
            <person name="Arai W."/>
            <person name="Tsubouchi T."/>
            <person name="Morono Y."/>
            <person name="Uchiyama I."/>
            <person name="Ito T."/>
            <person name="Fujiyama A."/>
            <person name="Inagaki F."/>
            <person name="Takami H."/>
        </authorList>
    </citation>
    <scope>NUCLEOTIDE SEQUENCE</scope>
    <source>
        <strain evidence="2">Expedition CK06-06</strain>
    </source>
</reference>
<accession>X1SV68</accession>
<gene>
    <name evidence="2" type="ORF">S12H4_06936</name>
</gene>
<proteinExistence type="predicted"/>
<dbReference type="Pfam" id="PF02359">
    <property type="entry name" value="CDC48_N"/>
    <property type="match status" value="1"/>
</dbReference>
<sequence>MSGISRGYEGKENRLRVKDAFKEDSGKGRIRIDPDITSKLNLKNGDAIEIYSPLTESRTAALLYPGKPEDKGTGILRLDSSLRRNIQVTIDDYVEIRKIEAVLADKVVFASLTEPVVIR</sequence>
<dbReference type="SUPFAM" id="SSF50692">
    <property type="entry name" value="ADC-like"/>
    <property type="match status" value="1"/>
</dbReference>
<dbReference type="EMBL" id="BARW01002504">
    <property type="protein sequence ID" value="GAI71714.1"/>
    <property type="molecule type" value="Genomic_DNA"/>
</dbReference>